<evidence type="ECO:0000256" key="1">
    <source>
        <dbReference type="SAM" id="MobiDB-lite"/>
    </source>
</evidence>
<dbReference type="EMBL" id="JARJCW010000038">
    <property type="protein sequence ID" value="KAJ7206871.1"/>
    <property type="molecule type" value="Genomic_DNA"/>
</dbReference>
<feature type="compositionally biased region" description="Basic and acidic residues" evidence="1">
    <location>
        <begin position="103"/>
        <end position="116"/>
    </location>
</feature>
<sequence length="140" mass="15570">MGDKKTASAHRKSKRLAKKTDCKTPTPEIESPQLVLSGHSPSHEDSPASIDISADVSFEPDKNESNRSPSTTPPPPHLPLKRKAPTKKPVPSVESDIDIVTPPEKKKKQEPEDMKQRSFLRGMVGVRKRQLTWSCHVKCD</sequence>
<name>A0AAD6VDW8_9AGAR</name>
<organism evidence="2 3">
    <name type="scientific">Mycena pura</name>
    <dbReference type="NCBI Taxonomy" id="153505"/>
    <lineage>
        <taxon>Eukaryota</taxon>
        <taxon>Fungi</taxon>
        <taxon>Dikarya</taxon>
        <taxon>Basidiomycota</taxon>
        <taxon>Agaricomycotina</taxon>
        <taxon>Agaricomycetes</taxon>
        <taxon>Agaricomycetidae</taxon>
        <taxon>Agaricales</taxon>
        <taxon>Marasmiineae</taxon>
        <taxon>Mycenaceae</taxon>
        <taxon>Mycena</taxon>
    </lineage>
</organism>
<evidence type="ECO:0000313" key="2">
    <source>
        <dbReference type="EMBL" id="KAJ7206871.1"/>
    </source>
</evidence>
<protein>
    <submittedName>
        <fullName evidence="2">Uncharacterized protein</fullName>
    </submittedName>
</protein>
<proteinExistence type="predicted"/>
<feature type="region of interest" description="Disordered" evidence="1">
    <location>
        <begin position="1"/>
        <end position="119"/>
    </location>
</feature>
<accession>A0AAD6VDW8</accession>
<dbReference type="AlphaFoldDB" id="A0AAD6VDW8"/>
<comment type="caution">
    <text evidence="2">The sequence shown here is derived from an EMBL/GenBank/DDBJ whole genome shotgun (WGS) entry which is preliminary data.</text>
</comment>
<feature type="compositionally biased region" description="Basic residues" evidence="1">
    <location>
        <begin position="7"/>
        <end position="17"/>
    </location>
</feature>
<keyword evidence="3" id="KW-1185">Reference proteome</keyword>
<gene>
    <name evidence="2" type="ORF">GGX14DRAFT_396805</name>
</gene>
<reference evidence="2" key="1">
    <citation type="submission" date="2023-03" db="EMBL/GenBank/DDBJ databases">
        <title>Massive genome expansion in bonnet fungi (Mycena s.s.) driven by repeated elements and novel gene families across ecological guilds.</title>
        <authorList>
            <consortium name="Lawrence Berkeley National Laboratory"/>
            <person name="Harder C.B."/>
            <person name="Miyauchi S."/>
            <person name="Viragh M."/>
            <person name="Kuo A."/>
            <person name="Thoen E."/>
            <person name="Andreopoulos B."/>
            <person name="Lu D."/>
            <person name="Skrede I."/>
            <person name="Drula E."/>
            <person name="Henrissat B."/>
            <person name="Morin E."/>
            <person name="Kohler A."/>
            <person name="Barry K."/>
            <person name="LaButti K."/>
            <person name="Morin E."/>
            <person name="Salamov A."/>
            <person name="Lipzen A."/>
            <person name="Mereny Z."/>
            <person name="Hegedus B."/>
            <person name="Baldrian P."/>
            <person name="Stursova M."/>
            <person name="Weitz H."/>
            <person name="Taylor A."/>
            <person name="Grigoriev I.V."/>
            <person name="Nagy L.G."/>
            <person name="Martin F."/>
            <person name="Kauserud H."/>
        </authorList>
    </citation>
    <scope>NUCLEOTIDE SEQUENCE</scope>
    <source>
        <strain evidence="2">9144</strain>
    </source>
</reference>
<dbReference type="Proteomes" id="UP001219525">
    <property type="component" value="Unassembled WGS sequence"/>
</dbReference>
<evidence type="ECO:0000313" key="3">
    <source>
        <dbReference type="Proteomes" id="UP001219525"/>
    </source>
</evidence>